<reference evidence="4 5" key="1">
    <citation type="submission" date="2015-09" db="EMBL/GenBank/DDBJ databases">
        <authorList>
            <consortium name="Pathogen Informatics"/>
        </authorList>
    </citation>
    <scope>NUCLEOTIDE SEQUENCE [LARGE SCALE GENOMIC DNA]</scope>
    <source>
        <strain evidence="3 4">2789STDY5608851</strain>
        <strain evidence="2 5">2789STDY5608866</strain>
        <strain evidence="1 6">2789STDY5834961</strain>
    </source>
</reference>
<dbReference type="InterPro" id="IPR023214">
    <property type="entry name" value="HAD_sf"/>
</dbReference>
<dbReference type="InterPro" id="IPR006439">
    <property type="entry name" value="HAD-SF_hydro_IA"/>
</dbReference>
<dbReference type="GO" id="GO:0006281">
    <property type="term" value="P:DNA repair"/>
    <property type="evidence" value="ECO:0007669"/>
    <property type="project" value="TreeGrafter"/>
</dbReference>
<dbReference type="PANTHER" id="PTHR43434:SF1">
    <property type="entry name" value="PHOSPHOGLYCOLATE PHOSPHATASE"/>
    <property type="match status" value="1"/>
</dbReference>
<evidence type="ECO:0000313" key="2">
    <source>
        <dbReference type="EMBL" id="CUN58262.1"/>
    </source>
</evidence>
<dbReference type="EC" id="3.1.3.18" evidence="1"/>
<dbReference type="SFLD" id="SFLDG01129">
    <property type="entry name" value="C1.5:_HAD__Beta-PGM__Phosphata"/>
    <property type="match status" value="1"/>
</dbReference>
<evidence type="ECO:0000313" key="4">
    <source>
        <dbReference type="Proteomes" id="UP000095380"/>
    </source>
</evidence>
<dbReference type="FunFam" id="3.40.50.1000:FF:000022">
    <property type="entry name" value="Phosphoglycolate phosphatase"/>
    <property type="match status" value="1"/>
</dbReference>
<keyword evidence="1" id="KW-0378">Hydrolase</keyword>
<dbReference type="PRINTS" id="PR00413">
    <property type="entry name" value="HADHALOGNASE"/>
</dbReference>
<dbReference type="NCBIfam" id="TIGR01549">
    <property type="entry name" value="HAD-SF-IA-v1"/>
    <property type="match status" value="1"/>
</dbReference>
<dbReference type="EMBL" id="CYYY01000003">
    <property type="protein sequence ID" value="CUN58262.1"/>
    <property type="molecule type" value="Genomic_DNA"/>
</dbReference>
<dbReference type="InterPro" id="IPR036412">
    <property type="entry name" value="HAD-like_sf"/>
</dbReference>
<dbReference type="Gene3D" id="3.40.50.1000">
    <property type="entry name" value="HAD superfamily/HAD-like"/>
    <property type="match status" value="1"/>
</dbReference>
<evidence type="ECO:0000313" key="6">
    <source>
        <dbReference type="Proteomes" id="UP000095597"/>
    </source>
</evidence>
<dbReference type="GO" id="GO:0005829">
    <property type="term" value="C:cytosol"/>
    <property type="evidence" value="ECO:0007669"/>
    <property type="project" value="TreeGrafter"/>
</dbReference>
<dbReference type="Proteomes" id="UP000095597">
    <property type="component" value="Unassembled WGS sequence"/>
</dbReference>
<organism evidence="1 6">
    <name type="scientific">Dorea longicatena</name>
    <dbReference type="NCBI Taxonomy" id="88431"/>
    <lineage>
        <taxon>Bacteria</taxon>
        <taxon>Bacillati</taxon>
        <taxon>Bacillota</taxon>
        <taxon>Clostridia</taxon>
        <taxon>Lachnospirales</taxon>
        <taxon>Lachnospiraceae</taxon>
        <taxon>Dorea</taxon>
    </lineage>
</organism>
<dbReference type="SFLD" id="SFLDS00003">
    <property type="entry name" value="Haloacid_Dehalogenase"/>
    <property type="match status" value="1"/>
</dbReference>
<dbReference type="Gene3D" id="1.10.150.240">
    <property type="entry name" value="Putative phosphatase, domain 2"/>
    <property type="match status" value="1"/>
</dbReference>
<dbReference type="NCBIfam" id="TIGR01662">
    <property type="entry name" value="HAD-SF-IIIA"/>
    <property type="match status" value="1"/>
</dbReference>
<dbReference type="InterPro" id="IPR041492">
    <property type="entry name" value="HAD_2"/>
</dbReference>
<sequence>MKACIFDLDGTLTNTLESMTYSVNLTLKEMGLSQITKDQCRMFVGNGARVLIEESLKVSGDPKASRIEEGMKIYGRIFDQNCTYHVTLYEGIPEMLKALKDRGIHLAVLSNKPDRQTVKVVKEIFGDNIFDYAQGQKDGIRRKPEPDGVWYLMEQMQVSKEECLYIGDSEVDAATGKNAGLKTIGVLWGFRDRKTLETAGADHLIERPEELLQFV</sequence>
<dbReference type="GO" id="GO:0008967">
    <property type="term" value="F:phosphoglycolate phosphatase activity"/>
    <property type="evidence" value="ECO:0007669"/>
    <property type="project" value="UniProtKB-EC"/>
</dbReference>
<name>A0A173UNA7_9FIRM</name>
<protein>
    <submittedName>
        <fullName evidence="1">Phosphoglycolate phosphatase</fullName>
        <ecNumber evidence="1">3.1.3.18</ecNumber>
    </submittedName>
</protein>
<dbReference type="InterPro" id="IPR050155">
    <property type="entry name" value="HAD-like_hydrolase_sf"/>
</dbReference>
<proteinExistence type="predicted"/>
<evidence type="ECO:0000313" key="3">
    <source>
        <dbReference type="EMBL" id="CUO56079.1"/>
    </source>
</evidence>
<dbReference type="RefSeq" id="WP_022415000.1">
    <property type="nucleotide sequence ID" value="NZ_CABIWY010000003.1"/>
</dbReference>
<dbReference type="Proteomes" id="UP000095439">
    <property type="component" value="Unassembled WGS sequence"/>
</dbReference>
<dbReference type="EMBL" id="CYYM01000019">
    <property type="protein sequence ID" value="CUO56079.1"/>
    <property type="molecule type" value="Genomic_DNA"/>
</dbReference>
<dbReference type="InterPro" id="IPR023198">
    <property type="entry name" value="PGP-like_dom2"/>
</dbReference>
<evidence type="ECO:0000313" key="1">
    <source>
        <dbReference type="EMBL" id="CUN16314.1"/>
    </source>
</evidence>
<dbReference type="SFLD" id="SFLDG01135">
    <property type="entry name" value="C1.5.6:_HAD__Beta-PGM__Phospha"/>
    <property type="match status" value="1"/>
</dbReference>
<dbReference type="EMBL" id="CYXO01000014">
    <property type="protein sequence ID" value="CUN16314.1"/>
    <property type="molecule type" value="Genomic_DNA"/>
</dbReference>
<evidence type="ECO:0000313" key="5">
    <source>
        <dbReference type="Proteomes" id="UP000095439"/>
    </source>
</evidence>
<gene>
    <name evidence="1" type="primary">gph_1</name>
    <name evidence="3" type="synonym">gph_2</name>
    <name evidence="3" type="ORF">ERS852408_02437</name>
    <name evidence="2" type="ORF">ERS852423_00865</name>
    <name evidence="1" type="ORF">ERS852573_02220</name>
</gene>
<dbReference type="InterPro" id="IPR006549">
    <property type="entry name" value="HAD-SF_hydro_IIIA"/>
</dbReference>
<dbReference type="Pfam" id="PF13419">
    <property type="entry name" value="HAD_2"/>
    <property type="match status" value="1"/>
</dbReference>
<dbReference type="SUPFAM" id="SSF56784">
    <property type="entry name" value="HAD-like"/>
    <property type="match status" value="1"/>
</dbReference>
<accession>A0A173UNA7</accession>
<dbReference type="AlphaFoldDB" id="A0A173UNA7"/>
<dbReference type="Proteomes" id="UP000095380">
    <property type="component" value="Unassembled WGS sequence"/>
</dbReference>
<dbReference type="NCBIfam" id="TIGR01509">
    <property type="entry name" value="HAD-SF-IA-v3"/>
    <property type="match status" value="1"/>
</dbReference>
<dbReference type="PANTHER" id="PTHR43434">
    <property type="entry name" value="PHOSPHOGLYCOLATE PHOSPHATASE"/>
    <property type="match status" value="1"/>
</dbReference>